<gene>
    <name evidence="8" type="ORF">GCM10011390_49850</name>
</gene>
<dbReference type="InterPro" id="IPR051401">
    <property type="entry name" value="GtrA_CellWall_Glycosyl"/>
</dbReference>
<dbReference type="InterPro" id="IPR007267">
    <property type="entry name" value="GtrA_DPMS_TM"/>
</dbReference>
<reference evidence="8" key="2">
    <citation type="submission" date="2020-09" db="EMBL/GenBank/DDBJ databases">
        <authorList>
            <person name="Sun Q."/>
            <person name="Zhou Y."/>
        </authorList>
    </citation>
    <scope>NUCLEOTIDE SEQUENCE</scope>
    <source>
        <strain evidence="8">CGMCC 1.15367</strain>
    </source>
</reference>
<evidence type="ECO:0000256" key="5">
    <source>
        <dbReference type="ARBA" id="ARBA00023136"/>
    </source>
</evidence>
<dbReference type="Proteomes" id="UP000644699">
    <property type="component" value="Unassembled WGS sequence"/>
</dbReference>
<feature type="transmembrane region" description="Helical" evidence="6">
    <location>
        <begin position="12"/>
        <end position="32"/>
    </location>
</feature>
<dbReference type="AlphaFoldDB" id="A0A917A358"/>
<comment type="caution">
    <text evidence="8">The sequence shown here is derived from an EMBL/GenBank/DDBJ whole genome shotgun (WGS) entry which is preliminary data.</text>
</comment>
<proteinExistence type="inferred from homology"/>
<comment type="subcellular location">
    <subcellularLocation>
        <location evidence="1">Membrane</location>
        <topology evidence="1">Multi-pass membrane protein</topology>
    </subcellularLocation>
</comment>
<organism evidence="8 9">
    <name type="scientific">Aureimonas endophytica</name>
    <dbReference type="NCBI Taxonomy" id="2027858"/>
    <lineage>
        <taxon>Bacteria</taxon>
        <taxon>Pseudomonadati</taxon>
        <taxon>Pseudomonadota</taxon>
        <taxon>Alphaproteobacteria</taxon>
        <taxon>Hyphomicrobiales</taxon>
        <taxon>Aurantimonadaceae</taxon>
        <taxon>Aureimonas</taxon>
    </lineage>
</organism>
<evidence type="ECO:0000313" key="8">
    <source>
        <dbReference type="EMBL" id="GGE24459.1"/>
    </source>
</evidence>
<feature type="transmembrane region" description="Helical" evidence="6">
    <location>
        <begin position="77"/>
        <end position="95"/>
    </location>
</feature>
<feature type="transmembrane region" description="Helical" evidence="6">
    <location>
        <begin position="38"/>
        <end position="56"/>
    </location>
</feature>
<keyword evidence="4 6" id="KW-1133">Transmembrane helix</keyword>
<dbReference type="EMBL" id="BMIQ01000014">
    <property type="protein sequence ID" value="GGE24459.1"/>
    <property type="molecule type" value="Genomic_DNA"/>
</dbReference>
<dbReference type="RefSeq" id="WP_188913430.1">
    <property type="nucleotide sequence ID" value="NZ_BMIQ01000014.1"/>
</dbReference>
<evidence type="ECO:0000259" key="7">
    <source>
        <dbReference type="Pfam" id="PF04138"/>
    </source>
</evidence>
<keyword evidence="3 6" id="KW-0812">Transmembrane</keyword>
<evidence type="ECO:0000256" key="1">
    <source>
        <dbReference type="ARBA" id="ARBA00004141"/>
    </source>
</evidence>
<evidence type="ECO:0000256" key="6">
    <source>
        <dbReference type="SAM" id="Phobius"/>
    </source>
</evidence>
<sequence>MIRPALTGEIGRFLVVGALSTVINYGVFYALLLVGTDYILAAAIGFLTGVAAGYGLNKRWTFGVSAPSSLRLVVSYWLVYGISLVCGLLFIRGLVEFLGIDPRLANLAAIVLTTCTNFLGTRFLVFRR</sequence>
<keyword evidence="9" id="KW-1185">Reference proteome</keyword>
<dbReference type="PANTHER" id="PTHR38459">
    <property type="entry name" value="PROPHAGE BACTOPRENOL-LINKED GLUCOSE TRANSLOCASE HOMOLOG"/>
    <property type="match status" value="1"/>
</dbReference>
<evidence type="ECO:0000256" key="3">
    <source>
        <dbReference type="ARBA" id="ARBA00022692"/>
    </source>
</evidence>
<evidence type="ECO:0000256" key="4">
    <source>
        <dbReference type="ARBA" id="ARBA00022989"/>
    </source>
</evidence>
<accession>A0A917A358</accession>
<dbReference type="GO" id="GO:0005886">
    <property type="term" value="C:plasma membrane"/>
    <property type="evidence" value="ECO:0007669"/>
    <property type="project" value="TreeGrafter"/>
</dbReference>
<keyword evidence="5 6" id="KW-0472">Membrane</keyword>
<dbReference type="GO" id="GO:0000271">
    <property type="term" value="P:polysaccharide biosynthetic process"/>
    <property type="evidence" value="ECO:0007669"/>
    <property type="project" value="InterPro"/>
</dbReference>
<protein>
    <recommendedName>
        <fullName evidence="7">GtrA/DPMS transmembrane domain-containing protein</fullName>
    </recommendedName>
</protein>
<reference evidence="8" key="1">
    <citation type="journal article" date="2014" name="Int. J. Syst. Evol. Microbiol.">
        <title>Complete genome sequence of Corynebacterium casei LMG S-19264T (=DSM 44701T), isolated from a smear-ripened cheese.</title>
        <authorList>
            <consortium name="US DOE Joint Genome Institute (JGI-PGF)"/>
            <person name="Walter F."/>
            <person name="Albersmeier A."/>
            <person name="Kalinowski J."/>
            <person name="Ruckert C."/>
        </authorList>
    </citation>
    <scope>NUCLEOTIDE SEQUENCE</scope>
    <source>
        <strain evidence="8">CGMCC 1.15367</strain>
    </source>
</reference>
<evidence type="ECO:0000313" key="9">
    <source>
        <dbReference type="Proteomes" id="UP000644699"/>
    </source>
</evidence>
<name>A0A917A358_9HYPH</name>
<feature type="domain" description="GtrA/DPMS transmembrane" evidence="7">
    <location>
        <begin position="12"/>
        <end position="126"/>
    </location>
</feature>
<dbReference type="PANTHER" id="PTHR38459:SF1">
    <property type="entry name" value="PROPHAGE BACTOPRENOL-LINKED GLUCOSE TRANSLOCASE HOMOLOG"/>
    <property type="match status" value="1"/>
</dbReference>
<feature type="transmembrane region" description="Helical" evidence="6">
    <location>
        <begin position="107"/>
        <end position="125"/>
    </location>
</feature>
<evidence type="ECO:0000256" key="2">
    <source>
        <dbReference type="ARBA" id="ARBA00009399"/>
    </source>
</evidence>
<comment type="similarity">
    <text evidence="2">Belongs to the GtrA family.</text>
</comment>
<dbReference type="Pfam" id="PF04138">
    <property type="entry name" value="GtrA_DPMS_TM"/>
    <property type="match status" value="1"/>
</dbReference>